<dbReference type="EMBL" id="SOYY01000006">
    <property type="protein sequence ID" value="KAA0720483.1"/>
    <property type="molecule type" value="Genomic_DNA"/>
</dbReference>
<evidence type="ECO:0000256" key="3">
    <source>
        <dbReference type="SAM" id="MobiDB-lite"/>
    </source>
</evidence>
<keyword evidence="1" id="KW-0808">Transferase</keyword>
<feature type="compositionally biased region" description="Basic and acidic residues" evidence="3">
    <location>
        <begin position="60"/>
        <end position="71"/>
    </location>
</feature>
<accession>A0A5A9PEX9</accession>
<comment type="caution">
    <text evidence="5">The sequence shown here is derived from an EMBL/GenBank/DDBJ whole genome shotgun (WGS) entry which is preliminary data.</text>
</comment>
<dbReference type="AlphaFoldDB" id="A0A5A9PEX9"/>
<protein>
    <recommendedName>
        <fullName evidence="4">HECT domain-containing protein</fullName>
    </recommendedName>
</protein>
<dbReference type="Proteomes" id="UP000324632">
    <property type="component" value="Chromosome 6"/>
</dbReference>
<feature type="domain" description="HECT" evidence="4">
    <location>
        <begin position="671"/>
        <end position="752"/>
    </location>
</feature>
<sequence>MTRYGRHQMDAARQRPQIFARSRGGPETKGKLPERDPQCLGSPTSPEDPVKNARKALHGNKCDTRKCDTRKRDTRKRDTRKRDTRKRDTRKRSGRFSESEACIKVSIANLPAKVPFKTSRRPTGATTLRTNPKISAKISLVGGIKIPKRTFDRLSRTKMSVFTHELAVVIFGHAVIDRFQGTTPSQVMAVLCQKCNNESYAKKNHESGVIKGNNIRISYPRLLMLRKRHPYLVPTTSYVEGTTSVSRTHDLIWNVDQQRINMDQHDFLDFLRQRNIEEENIAQIEQDKIDVSVIPLMSERELAKYIPCYGDRVAVVAFCRKTQDSISNRDRKSNLFERLRKRVCTTSTKEEHRQHISKRYAGNSNAKKKSKRVELGWMNFSARENDFKQVRSAKGGGTRHVSMDVKSTVRDVQKLAERLFFPNGKSKHLELTSLDCSIRDFSHRMVESEFTIEDLYEETKVKILRLYLFTKSNDIESTAENSDINPEADVMFTEGAQDDGQSSSSSGIKESETIDLTTLEESEETSFMLHSPLYIMGEQISVMQTETVFDYMETENRDDIMQEQMGALIQETSENVNTVQEVWSPEAFNTNSPAQNLRIATDVEESPFEDSFDNVVTIGGGLSDVGNFEDTIPLEDPPKTIILKLANILQEQKPTPKRVREILVFPEVMTAQQSFVSRFLKKYIMELDDTTLKNFLRFCTGADLLTGNRITVNFIETSDFQCRPQAHTCGCYLMLPLNYQNYPDLRSDFNAVLNSSVWVMDIV</sequence>
<keyword evidence="6" id="KW-1185">Reference proteome</keyword>
<evidence type="ECO:0000259" key="4">
    <source>
        <dbReference type="Pfam" id="PF00632"/>
    </source>
</evidence>
<evidence type="ECO:0000313" key="5">
    <source>
        <dbReference type="EMBL" id="KAA0720483.1"/>
    </source>
</evidence>
<feature type="compositionally biased region" description="Basic and acidic residues" evidence="3">
    <location>
        <begin position="24"/>
        <end position="37"/>
    </location>
</feature>
<dbReference type="InterPro" id="IPR035983">
    <property type="entry name" value="Hect_E3_ubiquitin_ligase"/>
</dbReference>
<dbReference type="Gene3D" id="3.30.2410.10">
    <property type="entry name" value="Hect, E3 ligase catalytic domain"/>
    <property type="match status" value="1"/>
</dbReference>
<dbReference type="GO" id="GO:0004842">
    <property type="term" value="F:ubiquitin-protein transferase activity"/>
    <property type="evidence" value="ECO:0007669"/>
    <property type="project" value="InterPro"/>
</dbReference>
<keyword evidence="2" id="KW-0833">Ubl conjugation pathway</keyword>
<name>A0A5A9PEX9_9TELE</name>
<dbReference type="InterPro" id="IPR000569">
    <property type="entry name" value="HECT_dom"/>
</dbReference>
<evidence type="ECO:0000256" key="2">
    <source>
        <dbReference type="ARBA" id="ARBA00022786"/>
    </source>
</evidence>
<feature type="region of interest" description="Disordered" evidence="3">
    <location>
        <begin position="347"/>
        <end position="367"/>
    </location>
</feature>
<dbReference type="SUPFAM" id="SSF56204">
    <property type="entry name" value="Hect, E3 ligase catalytic domain"/>
    <property type="match status" value="1"/>
</dbReference>
<organism evidence="5 6">
    <name type="scientific">Triplophysa tibetana</name>
    <dbReference type="NCBI Taxonomy" id="1572043"/>
    <lineage>
        <taxon>Eukaryota</taxon>
        <taxon>Metazoa</taxon>
        <taxon>Chordata</taxon>
        <taxon>Craniata</taxon>
        <taxon>Vertebrata</taxon>
        <taxon>Euteleostomi</taxon>
        <taxon>Actinopterygii</taxon>
        <taxon>Neopterygii</taxon>
        <taxon>Teleostei</taxon>
        <taxon>Ostariophysi</taxon>
        <taxon>Cypriniformes</taxon>
        <taxon>Nemacheilidae</taxon>
        <taxon>Triplophysa</taxon>
    </lineage>
</organism>
<feature type="region of interest" description="Disordered" evidence="3">
    <location>
        <begin position="1"/>
        <end position="96"/>
    </location>
</feature>
<reference evidence="5 6" key="1">
    <citation type="journal article" date="2019" name="Mol. Ecol. Resour.">
        <title>Chromosome-level genome assembly of Triplophysa tibetana, a fish adapted to the harsh high-altitude environment of the Tibetan Plateau.</title>
        <authorList>
            <person name="Yang X."/>
            <person name="Liu H."/>
            <person name="Ma Z."/>
            <person name="Zou Y."/>
            <person name="Zou M."/>
            <person name="Mao Y."/>
            <person name="Li X."/>
            <person name="Wang H."/>
            <person name="Chen T."/>
            <person name="Wang W."/>
            <person name="Yang R."/>
        </authorList>
    </citation>
    <scope>NUCLEOTIDE SEQUENCE [LARGE SCALE GENOMIC DNA]</scope>
    <source>
        <strain evidence="5">TTIB1903HZAU</strain>
        <tissue evidence="5">Muscle</tissue>
    </source>
</reference>
<feature type="compositionally biased region" description="Basic residues" evidence="3">
    <location>
        <begin position="72"/>
        <end position="94"/>
    </location>
</feature>
<evidence type="ECO:0000256" key="1">
    <source>
        <dbReference type="ARBA" id="ARBA00022679"/>
    </source>
</evidence>
<proteinExistence type="predicted"/>
<evidence type="ECO:0000313" key="6">
    <source>
        <dbReference type="Proteomes" id="UP000324632"/>
    </source>
</evidence>
<dbReference type="Pfam" id="PF00632">
    <property type="entry name" value="HECT"/>
    <property type="match status" value="1"/>
</dbReference>
<gene>
    <name evidence="5" type="ORF">E1301_Tti019829</name>
</gene>